<dbReference type="InterPro" id="IPR036259">
    <property type="entry name" value="MFS_trans_sf"/>
</dbReference>
<keyword evidence="5 8" id="KW-1133">Transmembrane helix</keyword>
<evidence type="ECO:0000313" key="11">
    <source>
        <dbReference type="EnsemblMetazoa" id="tetur18g03550.1"/>
    </source>
</evidence>
<dbReference type="AlphaFoldDB" id="T1KRH4"/>
<evidence type="ECO:0000256" key="5">
    <source>
        <dbReference type="ARBA" id="ARBA00022989"/>
    </source>
</evidence>
<evidence type="ECO:0000256" key="3">
    <source>
        <dbReference type="ARBA" id="ARBA00022475"/>
    </source>
</evidence>
<dbReference type="InterPro" id="IPR036058">
    <property type="entry name" value="Kazal_dom_sf"/>
</dbReference>
<evidence type="ECO:0000256" key="7">
    <source>
        <dbReference type="ARBA" id="ARBA00023157"/>
    </source>
</evidence>
<keyword evidence="4 8" id="KW-0812">Transmembrane</keyword>
<feature type="transmembrane region" description="Helical" evidence="8">
    <location>
        <begin position="509"/>
        <end position="530"/>
    </location>
</feature>
<protein>
    <recommendedName>
        <fullName evidence="8">Solute carrier organic anion transporter family member</fullName>
    </recommendedName>
</protein>
<accession>T1KRH4</accession>
<dbReference type="InterPro" id="IPR002350">
    <property type="entry name" value="Kazal_dom"/>
</dbReference>
<feature type="compositionally biased region" description="Polar residues" evidence="9">
    <location>
        <begin position="40"/>
        <end position="50"/>
    </location>
</feature>
<dbReference type="PANTHER" id="PTHR11388">
    <property type="entry name" value="ORGANIC ANION TRANSPORTER"/>
    <property type="match status" value="1"/>
</dbReference>
<sequence length="876" mass="95872">MISNTVYVPPENELNSISTQQNGLLEPDDGSVAVTVNRSLSNSGTTNVNHSESTFSHSSSSKPSQVSTLNLTTSPLTSTLTKAIPVTTTPASTKECILEENTETTSSTLNPIMTTSLTTKGDSSTGNHTQPVNRVNHSSSVCKIDSARNHKNAVDDYSCGLCSFKPKYLQPCANKKTFLAVFCLTSVLQGMFYTYFVSVLTTIEKLYQVQSKATGFIMSATEMGQISGVLFLTYYGGQGNRPKWIACGMIVFALAALLAASPHYFFDDLARKQFSPHPVIDFSQSFHLDKKNIGLLFVKNQLCSVSKFNDDLNQNSSAFLNSSSGTNESQCASEENTNKANRLTNSVLAIFFISLLFIGIGSTTTNTLGIPYIDDNVAPKDSPLYFGITIGVKIFGPVIGFLLGSVCTNIHIDFPFGESSIENPSDPQWIGAWWLGMIFVFLTLSFASIFMMAFPKKLSKVNDYNDKRKDTSDEDQQMVATSTTDAESHRANLKDFPSTLRRLLKNDVLLLRIASSVLHLLPIAGIYTFLPKYLESQFQLTASQASAVTGIAGILVMGFGIFASSFFIGRYKPSPKFVALWIAAAALIYSIGMVILMGLGCPMNEFIGYNSNGPDKSCWKDCSCSGHFAPICTSQKTTYLSPCIAGCTKVTRNSSSYTYSNCGCLDLNVTATSGYCPLECSNLIWYIVIFATIVLVHSTCEVGSMLLTLRCVEPHDKAMALGLVSFSIGLFGNVPCPILYGTVVDSACLFWEENCGKLGACRIYDSFKFRTTFHGLTAFIMFIACLVDIFVWYRASSIDFGHEIEVQQNEDETKVKLQSPNASDDKSTNVPNDEDEDEEDEEEDFVKEDKNSNGTRSSELKPLNVVKVDINADDMV</sequence>
<reference evidence="11" key="2">
    <citation type="submission" date="2015-06" db="UniProtKB">
        <authorList>
            <consortium name="EnsemblMetazoa"/>
        </authorList>
    </citation>
    <scope>IDENTIFICATION</scope>
</reference>
<feature type="compositionally biased region" description="Acidic residues" evidence="9">
    <location>
        <begin position="832"/>
        <end position="846"/>
    </location>
</feature>
<feature type="compositionally biased region" description="Low complexity" evidence="9">
    <location>
        <begin position="51"/>
        <end position="69"/>
    </location>
</feature>
<keyword evidence="8" id="KW-0406">Ion transport</keyword>
<dbReference type="PANTHER" id="PTHR11388:SF159">
    <property type="entry name" value="SOLUTE CARRIER ORGANIC ANION TRANSPORTER FAMILY MEMBER 74D"/>
    <property type="match status" value="1"/>
</dbReference>
<keyword evidence="6 8" id="KW-0472">Membrane</keyword>
<dbReference type="SUPFAM" id="SSF103473">
    <property type="entry name" value="MFS general substrate transporter"/>
    <property type="match status" value="1"/>
</dbReference>
<dbReference type="Gene3D" id="1.20.1250.20">
    <property type="entry name" value="MFS general substrate transporter like domains"/>
    <property type="match status" value="1"/>
</dbReference>
<dbReference type="Proteomes" id="UP000015104">
    <property type="component" value="Unassembled WGS sequence"/>
</dbReference>
<evidence type="ECO:0000256" key="1">
    <source>
        <dbReference type="ARBA" id="ARBA00004651"/>
    </source>
</evidence>
<dbReference type="HOGENOM" id="CLU_1557268_0_0_1"/>
<dbReference type="PROSITE" id="PS51465">
    <property type="entry name" value="KAZAL_2"/>
    <property type="match status" value="1"/>
</dbReference>
<evidence type="ECO:0000259" key="10">
    <source>
        <dbReference type="PROSITE" id="PS51465"/>
    </source>
</evidence>
<feature type="transmembrane region" description="Helical" evidence="8">
    <location>
        <begin position="244"/>
        <end position="266"/>
    </location>
</feature>
<proteinExistence type="inferred from homology"/>
<evidence type="ECO:0000313" key="12">
    <source>
        <dbReference type="Proteomes" id="UP000015104"/>
    </source>
</evidence>
<reference evidence="12" key="1">
    <citation type="submission" date="2011-08" db="EMBL/GenBank/DDBJ databases">
        <authorList>
            <person name="Rombauts S."/>
        </authorList>
    </citation>
    <scope>NUCLEOTIDE SEQUENCE</scope>
    <source>
        <strain evidence="12">London</strain>
    </source>
</reference>
<feature type="transmembrane region" description="Helical" evidence="8">
    <location>
        <begin position="683"/>
        <end position="707"/>
    </location>
</feature>
<dbReference type="InterPro" id="IPR004156">
    <property type="entry name" value="OATP"/>
</dbReference>
<feature type="domain" description="Kazal-like" evidence="10">
    <location>
        <begin position="612"/>
        <end position="666"/>
    </location>
</feature>
<dbReference type="Pfam" id="PF03137">
    <property type="entry name" value="OATP"/>
    <property type="match status" value="1"/>
</dbReference>
<dbReference type="eggNOG" id="KOG3626">
    <property type="taxonomic scope" value="Eukaryota"/>
</dbReference>
<evidence type="ECO:0000256" key="8">
    <source>
        <dbReference type="RuleBase" id="RU362056"/>
    </source>
</evidence>
<comment type="similarity">
    <text evidence="2 8">Belongs to the organo anion transporter (TC 2.A.60) family.</text>
</comment>
<dbReference type="NCBIfam" id="TIGR00805">
    <property type="entry name" value="oat"/>
    <property type="match status" value="1"/>
</dbReference>
<feature type="region of interest" description="Disordered" evidence="9">
    <location>
        <begin position="112"/>
        <end position="132"/>
    </location>
</feature>
<dbReference type="SUPFAM" id="SSF100895">
    <property type="entry name" value="Kazal-type serine protease inhibitors"/>
    <property type="match status" value="1"/>
</dbReference>
<comment type="subcellular location">
    <subcellularLocation>
        <location evidence="1 8">Cell membrane</location>
        <topology evidence="1 8">Multi-pass membrane protein</topology>
    </subcellularLocation>
</comment>
<feature type="transmembrane region" description="Helical" evidence="8">
    <location>
        <begin position="177"/>
        <end position="196"/>
    </location>
</feature>
<evidence type="ECO:0000256" key="4">
    <source>
        <dbReference type="ARBA" id="ARBA00022692"/>
    </source>
</evidence>
<feature type="transmembrane region" description="Helical" evidence="8">
    <location>
        <begin position="773"/>
        <end position="793"/>
    </location>
</feature>
<feature type="transmembrane region" description="Helical" evidence="8">
    <location>
        <begin position="432"/>
        <end position="454"/>
    </location>
</feature>
<evidence type="ECO:0000256" key="2">
    <source>
        <dbReference type="ARBA" id="ARBA00009657"/>
    </source>
</evidence>
<dbReference type="CDD" id="cd17336">
    <property type="entry name" value="MFS_SLCO_OATP"/>
    <property type="match status" value="1"/>
</dbReference>
<dbReference type="GO" id="GO:0015347">
    <property type="term" value="F:sodium-independent organic anion transmembrane transporter activity"/>
    <property type="evidence" value="ECO:0007669"/>
    <property type="project" value="TreeGrafter"/>
</dbReference>
<feature type="region of interest" description="Disordered" evidence="9">
    <location>
        <begin position="40"/>
        <end position="69"/>
    </location>
</feature>
<evidence type="ECO:0000256" key="9">
    <source>
        <dbReference type="SAM" id="MobiDB-lite"/>
    </source>
</evidence>
<name>T1KRH4_TETUR</name>
<dbReference type="EMBL" id="CAEY01000394">
    <property type="status" value="NOT_ANNOTATED_CDS"/>
    <property type="molecule type" value="Genomic_DNA"/>
</dbReference>
<evidence type="ECO:0000256" key="6">
    <source>
        <dbReference type="ARBA" id="ARBA00023136"/>
    </source>
</evidence>
<dbReference type="GO" id="GO:0043252">
    <property type="term" value="P:sodium-independent organic anion transport"/>
    <property type="evidence" value="ECO:0007669"/>
    <property type="project" value="TreeGrafter"/>
</dbReference>
<feature type="transmembrane region" description="Helical" evidence="8">
    <location>
        <begin position="347"/>
        <end position="372"/>
    </location>
</feature>
<dbReference type="GO" id="GO:0006811">
    <property type="term" value="P:monoatomic ion transport"/>
    <property type="evidence" value="ECO:0007669"/>
    <property type="project" value="UniProtKB-KW"/>
</dbReference>
<keyword evidence="7" id="KW-1015">Disulfide bond</keyword>
<dbReference type="PROSITE" id="PS00282">
    <property type="entry name" value="KAZAL_1"/>
    <property type="match status" value="1"/>
</dbReference>
<keyword evidence="8" id="KW-0813">Transport</keyword>
<dbReference type="EnsemblMetazoa" id="tetur18g03550.1">
    <property type="protein sequence ID" value="tetur18g03550.1"/>
    <property type="gene ID" value="tetur18g03550"/>
</dbReference>
<feature type="transmembrane region" description="Helical" evidence="8">
    <location>
        <begin position="384"/>
        <end position="412"/>
    </location>
</feature>
<organism evidence="11 12">
    <name type="scientific">Tetranychus urticae</name>
    <name type="common">Two-spotted spider mite</name>
    <dbReference type="NCBI Taxonomy" id="32264"/>
    <lineage>
        <taxon>Eukaryota</taxon>
        <taxon>Metazoa</taxon>
        <taxon>Ecdysozoa</taxon>
        <taxon>Arthropoda</taxon>
        <taxon>Chelicerata</taxon>
        <taxon>Arachnida</taxon>
        <taxon>Acari</taxon>
        <taxon>Acariformes</taxon>
        <taxon>Trombidiformes</taxon>
        <taxon>Prostigmata</taxon>
        <taxon>Eleutherengona</taxon>
        <taxon>Raphignathae</taxon>
        <taxon>Tetranychoidea</taxon>
        <taxon>Tetranychidae</taxon>
        <taxon>Tetranychus</taxon>
    </lineage>
</organism>
<feature type="transmembrane region" description="Helical" evidence="8">
    <location>
        <begin position="719"/>
        <end position="740"/>
    </location>
</feature>
<keyword evidence="3" id="KW-1003">Cell membrane</keyword>
<feature type="transmembrane region" description="Helical" evidence="8">
    <location>
        <begin position="216"/>
        <end position="237"/>
    </location>
</feature>
<dbReference type="GO" id="GO:0016323">
    <property type="term" value="C:basolateral plasma membrane"/>
    <property type="evidence" value="ECO:0007669"/>
    <property type="project" value="TreeGrafter"/>
</dbReference>
<feature type="region of interest" description="Disordered" evidence="9">
    <location>
        <begin position="809"/>
        <end position="858"/>
    </location>
</feature>
<feature type="transmembrane region" description="Helical" evidence="8">
    <location>
        <begin position="550"/>
        <end position="571"/>
    </location>
</feature>
<feature type="transmembrane region" description="Helical" evidence="8">
    <location>
        <begin position="578"/>
        <end position="599"/>
    </location>
</feature>
<keyword evidence="12" id="KW-1185">Reference proteome</keyword>